<dbReference type="GO" id="GO:0005524">
    <property type="term" value="F:ATP binding"/>
    <property type="evidence" value="ECO:0007669"/>
    <property type="project" value="UniProtKB-KW"/>
</dbReference>
<reference evidence="4 5" key="1">
    <citation type="journal article" date="2019" name="Nat. Ecol. Evol.">
        <title>Megaphylogeny resolves global patterns of mushroom evolution.</title>
        <authorList>
            <person name="Varga T."/>
            <person name="Krizsan K."/>
            <person name="Foldi C."/>
            <person name="Dima B."/>
            <person name="Sanchez-Garcia M."/>
            <person name="Sanchez-Ramirez S."/>
            <person name="Szollosi G.J."/>
            <person name="Szarkandi J.G."/>
            <person name="Papp V."/>
            <person name="Albert L."/>
            <person name="Andreopoulos W."/>
            <person name="Angelini C."/>
            <person name="Antonin V."/>
            <person name="Barry K.W."/>
            <person name="Bougher N.L."/>
            <person name="Buchanan P."/>
            <person name="Buyck B."/>
            <person name="Bense V."/>
            <person name="Catcheside P."/>
            <person name="Chovatia M."/>
            <person name="Cooper J."/>
            <person name="Damon W."/>
            <person name="Desjardin D."/>
            <person name="Finy P."/>
            <person name="Geml J."/>
            <person name="Haridas S."/>
            <person name="Hughes K."/>
            <person name="Justo A."/>
            <person name="Karasinski D."/>
            <person name="Kautmanova I."/>
            <person name="Kiss B."/>
            <person name="Kocsube S."/>
            <person name="Kotiranta H."/>
            <person name="LaButti K.M."/>
            <person name="Lechner B.E."/>
            <person name="Liimatainen K."/>
            <person name="Lipzen A."/>
            <person name="Lukacs Z."/>
            <person name="Mihaltcheva S."/>
            <person name="Morgado L.N."/>
            <person name="Niskanen T."/>
            <person name="Noordeloos M.E."/>
            <person name="Ohm R.A."/>
            <person name="Ortiz-Santana B."/>
            <person name="Ovrebo C."/>
            <person name="Racz N."/>
            <person name="Riley R."/>
            <person name="Savchenko A."/>
            <person name="Shiryaev A."/>
            <person name="Soop K."/>
            <person name="Spirin V."/>
            <person name="Szebenyi C."/>
            <person name="Tomsovsky M."/>
            <person name="Tulloss R.E."/>
            <person name="Uehling J."/>
            <person name="Grigoriev I.V."/>
            <person name="Vagvolgyi C."/>
            <person name="Papp T."/>
            <person name="Martin F.M."/>
            <person name="Miettinen O."/>
            <person name="Hibbett D.S."/>
            <person name="Nagy L.G."/>
        </authorList>
    </citation>
    <scope>NUCLEOTIDE SEQUENCE [LARGE SCALE GENOMIC DNA]</scope>
    <source>
        <strain evidence="4 5">CBS 962.96</strain>
    </source>
</reference>
<dbReference type="SUPFAM" id="SSF52540">
    <property type="entry name" value="P-loop containing nucleoside triphosphate hydrolases"/>
    <property type="match status" value="1"/>
</dbReference>
<keyword evidence="1" id="KW-0233">DNA recombination</keyword>
<keyword evidence="1" id="KW-0227">DNA damage</keyword>
<dbReference type="EC" id="5.6.2.3" evidence="1"/>
<dbReference type="Proteomes" id="UP000297245">
    <property type="component" value="Unassembled WGS sequence"/>
</dbReference>
<evidence type="ECO:0000313" key="4">
    <source>
        <dbReference type="EMBL" id="THU85218.1"/>
    </source>
</evidence>
<gene>
    <name evidence="4" type="ORF">K435DRAFT_685984</name>
</gene>
<accession>A0A4S8LAA9</accession>
<organism evidence="4 5">
    <name type="scientific">Dendrothele bispora (strain CBS 962.96)</name>
    <dbReference type="NCBI Taxonomy" id="1314807"/>
    <lineage>
        <taxon>Eukaryota</taxon>
        <taxon>Fungi</taxon>
        <taxon>Dikarya</taxon>
        <taxon>Basidiomycota</taxon>
        <taxon>Agaricomycotina</taxon>
        <taxon>Agaricomycetes</taxon>
        <taxon>Agaricomycetidae</taxon>
        <taxon>Agaricales</taxon>
        <taxon>Agaricales incertae sedis</taxon>
        <taxon>Dendrothele</taxon>
    </lineage>
</organism>
<dbReference type="GO" id="GO:0043139">
    <property type="term" value="F:5'-3' DNA helicase activity"/>
    <property type="evidence" value="ECO:0007669"/>
    <property type="project" value="UniProtKB-EC"/>
</dbReference>
<comment type="catalytic activity">
    <reaction evidence="1">
        <text>ATP + H2O = ADP + phosphate + H(+)</text>
        <dbReference type="Rhea" id="RHEA:13065"/>
        <dbReference type="ChEBI" id="CHEBI:15377"/>
        <dbReference type="ChEBI" id="CHEBI:15378"/>
        <dbReference type="ChEBI" id="CHEBI:30616"/>
        <dbReference type="ChEBI" id="CHEBI:43474"/>
        <dbReference type="ChEBI" id="CHEBI:456216"/>
        <dbReference type="EC" id="5.6.2.3"/>
    </reaction>
</comment>
<evidence type="ECO:0000259" key="3">
    <source>
        <dbReference type="Pfam" id="PF05970"/>
    </source>
</evidence>
<evidence type="ECO:0000313" key="5">
    <source>
        <dbReference type="Proteomes" id="UP000297245"/>
    </source>
</evidence>
<dbReference type="InterPro" id="IPR010285">
    <property type="entry name" value="DNA_helicase_pif1-like_DEAD"/>
</dbReference>
<protein>
    <recommendedName>
        <fullName evidence="1">ATP-dependent DNA helicase</fullName>
        <ecNumber evidence="1">5.6.2.3</ecNumber>
    </recommendedName>
</protein>
<keyword evidence="1" id="KW-0378">Hydrolase</keyword>
<keyword evidence="1" id="KW-0347">Helicase</keyword>
<keyword evidence="5" id="KW-1185">Reference proteome</keyword>
<dbReference type="AlphaFoldDB" id="A0A4S8LAA9"/>
<proteinExistence type="inferred from homology"/>
<dbReference type="Pfam" id="PF05970">
    <property type="entry name" value="PIF1"/>
    <property type="match status" value="1"/>
</dbReference>
<comment type="cofactor">
    <cofactor evidence="1">
        <name>Mg(2+)</name>
        <dbReference type="ChEBI" id="CHEBI:18420"/>
    </cofactor>
</comment>
<keyword evidence="1" id="KW-0067">ATP-binding</keyword>
<feature type="compositionally biased region" description="Basic and acidic residues" evidence="2">
    <location>
        <begin position="16"/>
        <end position="25"/>
    </location>
</feature>
<dbReference type="EMBL" id="ML179559">
    <property type="protein sequence ID" value="THU85218.1"/>
    <property type="molecule type" value="Genomic_DNA"/>
</dbReference>
<dbReference type="GO" id="GO:0016887">
    <property type="term" value="F:ATP hydrolysis activity"/>
    <property type="evidence" value="ECO:0007669"/>
    <property type="project" value="RHEA"/>
</dbReference>
<feature type="region of interest" description="Disordered" evidence="2">
    <location>
        <begin position="16"/>
        <end position="40"/>
    </location>
</feature>
<dbReference type="InterPro" id="IPR027417">
    <property type="entry name" value="P-loop_NTPase"/>
</dbReference>
<evidence type="ECO:0000256" key="2">
    <source>
        <dbReference type="SAM" id="MobiDB-lite"/>
    </source>
</evidence>
<sequence>MEQIWKRTYEDRRAQWKLKASEKPEPSPSPGNSKKSNYRSGIREGINQNSQARLHWEAGIRSDVSGSDQTLDVNIDAFISCYEPALNIEQERAFRIAAGHSLTPNGLPLRMYLGGPGGTGKSHVINALKSFFEARKQARRFCMCSYTGIASRNITGMTLHSALCLGQ</sequence>
<dbReference type="OrthoDB" id="432234at2759"/>
<feature type="non-terminal residue" evidence="4">
    <location>
        <position position="167"/>
    </location>
</feature>
<dbReference type="Gene3D" id="3.40.50.300">
    <property type="entry name" value="P-loop containing nucleotide triphosphate hydrolases"/>
    <property type="match status" value="1"/>
</dbReference>
<dbReference type="GO" id="GO:0006310">
    <property type="term" value="P:DNA recombination"/>
    <property type="evidence" value="ECO:0007669"/>
    <property type="project" value="UniProtKB-KW"/>
</dbReference>
<keyword evidence="1" id="KW-0547">Nucleotide-binding</keyword>
<name>A0A4S8LAA9_DENBC</name>
<dbReference type="GO" id="GO:0006281">
    <property type="term" value="P:DNA repair"/>
    <property type="evidence" value="ECO:0007669"/>
    <property type="project" value="UniProtKB-KW"/>
</dbReference>
<feature type="domain" description="DNA helicase Pif1-like DEAD-box helicase" evidence="3">
    <location>
        <begin position="86"/>
        <end position="163"/>
    </location>
</feature>
<dbReference type="GO" id="GO:0000723">
    <property type="term" value="P:telomere maintenance"/>
    <property type="evidence" value="ECO:0007669"/>
    <property type="project" value="InterPro"/>
</dbReference>
<keyword evidence="1" id="KW-0234">DNA repair</keyword>
<comment type="similarity">
    <text evidence="1">Belongs to the helicase family.</text>
</comment>
<evidence type="ECO:0000256" key="1">
    <source>
        <dbReference type="RuleBase" id="RU363044"/>
    </source>
</evidence>